<evidence type="ECO:0000256" key="2">
    <source>
        <dbReference type="ARBA" id="ARBA00022833"/>
    </source>
</evidence>
<dbReference type="Gene3D" id="2.10.110.10">
    <property type="entry name" value="Cysteine Rich Protein"/>
    <property type="match status" value="1"/>
</dbReference>
<dbReference type="Pfam" id="PF00412">
    <property type="entry name" value="LIM"/>
    <property type="match status" value="1"/>
</dbReference>
<evidence type="ECO:0000313" key="6">
    <source>
        <dbReference type="Ensembl" id="ENSMMOP00000004492.1"/>
    </source>
</evidence>
<evidence type="ECO:0000256" key="1">
    <source>
        <dbReference type="ARBA" id="ARBA00022723"/>
    </source>
</evidence>
<protein>
    <recommendedName>
        <fullName evidence="5">LIM zinc-binding domain-containing protein</fullName>
    </recommendedName>
</protein>
<dbReference type="OMA" id="ESANHYP"/>
<dbReference type="Proteomes" id="UP000261620">
    <property type="component" value="Unplaced"/>
</dbReference>
<dbReference type="PANTHER" id="PTHR24206">
    <property type="entry name" value="OS06G0237300 PROTEIN"/>
    <property type="match status" value="1"/>
</dbReference>
<keyword evidence="3 4" id="KW-0440">LIM domain</keyword>
<evidence type="ECO:0000256" key="4">
    <source>
        <dbReference type="PROSITE-ProRule" id="PRU00125"/>
    </source>
</evidence>
<dbReference type="STRING" id="94237.ENSMMOP00000004492"/>
<keyword evidence="2 4" id="KW-0862">Zinc</keyword>
<dbReference type="PROSITE" id="PS50023">
    <property type="entry name" value="LIM_DOMAIN_2"/>
    <property type="match status" value="1"/>
</dbReference>
<dbReference type="SUPFAM" id="SSF57716">
    <property type="entry name" value="Glucocorticoid receptor-like (DNA-binding domain)"/>
    <property type="match status" value="1"/>
</dbReference>
<name>A0A3Q3VZD5_MOLML</name>
<feature type="domain" description="LIM zinc-binding" evidence="5">
    <location>
        <begin position="1"/>
        <end position="49"/>
    </location>
</feature>
<dbReference type="InterPro" id="IPR001781">
    <property type="entry name" value="Znf_LIM"/>
</dbReference>
<proteinExistence type="predicted"/>
<sequence length="95" mass="10788">MDTLIVDKKKYHKSCFYCEHCRNKLGLGNYVSLHGHFYCLHHYKQLLKSKGSYDNELGHKSPTGSAGLRPTVVTHPLIAPLDVHKISLLSLTVRQ</sequence>
<reference evidence="6" key="2">
    <citation type="submission" date="2025-09" db="UniProtKB">
        <authorList>
            <consortium name="Ensembl"/>
        </authorList>
    </citation>
    <scope>IDENTIFICATION</scope>
</reference>
<dbReference type="GO" id="GO:0046872">
    <property type="term" value="F:metal ion binding"/>
    <property type="evidence" value="ECO:0007669"/>
    <property type="project" value="UniProtKB-KW"/>
</dbReference>
<keyword evidence="1 4" id="KW-0479">Metal-binding</keyword>
<organism evidence="6 7">
    <name type="scientific">Mola mola</name>
    <name type="common">Ocean sunfish</name>
    <name type="synonym">Tetraodon mola</name>
    <dbReference type="NCBI Taxonomy" id="94237"/>
    <lineage>
        <taxon>Eukaryota</taxon>
        <taxon>Metazoa</taxon>
        <taxon>Chordata</taxon>
        <taxon>Craniata</taxon>
        <taxon>Vertebrata</taxon>
        <taxon>Euteleostomi</taxon>
        <taxon>Actinopterygii</taxon>
        <taxon>Neopterygii</taxon>
        <taxon>Teleostei</taxon>
        <taxon>Neoteleostei</taxon>
        <taxon>Acanthomorphata</taxon>
        <taxon>Eupercaria</taxon>
        <taxon>Tetraodontiformes</taxon>
        <taxon>Molidae</taxon>
        <taxon>Mola</taxon>
    </lineage>
</organism>
<accession>A0A3Q3VZD5</accession>
<reference evidence="6" key="1">
    <citation type="submission" date="2025-08" db="UniProtKB">
        <authorList>
            <consortium name="Ensembl"/>
        </authorList>
    </citation>
    <scope>IDENTIFICATION</scope>
</reference>
<evidence type="ECO:0000256" key="3">
    <source>
        <dbReference type="ARBA" id="ARBA00023038"/>
    </source>
</evidence>
<keyword evidence="7" id="KW-1185">Reference proteome</keyword>
<evidence type="ECO:0000259" key="5">
    <source>
        <dbReference type="PROSITE" id="PS50023"/>
    </source>
</evidence>
<dbReference type="AlphaFoldDB" id="A0A3Q3VZD5"/>
<evidence type="ECO:0000313" key="7">
    <source>
        <dbReference type="Proteomes" id="UP000261620"/>
    </source>
</evidence>
<dbReference type="Ensembl" id="ENSMMOT00000004574.1">
    <property type="protein sequence ID" value="ENSMMOP00000004492.1"/>
    <property type="gene ID" value="ENSMMOG00000003582.1"/>
</dbReference>